<evidence type="ECO:0000259" key="2">
    <source>
        <dbReference type="Pfam" id="PF26008"/>
    </source>
</evidence>
<feature type="region of interest" description="Disordered" evidence="1">
    <location>
        <begin position="62"/>
        <end position="96"/>
    </location>
</feature>
<organism evidence="3 4">
    <name type="scientific">Saliphagus infecundisoli</name>
    <dbReference type="NCBI Taxonomy" id="1849069"/>
    <lineage>
        <taxon>Archaea</taxon>
        <taxon>Methanobacteriati</taxon>
        <taxon>Methanobacteriota</taxon>
        <taxon>Stenosarchaea group</taxon>
        <taxon>Halobacteria</taxon>
        <taxon>Halobacteriales</taxon>
        <taxon>Natrialbaceae</taxon>
        <taxon>Saliphagus</taxon>
    </lineage>
</organism>
<reference evidence="3 4" key="1">
    <citation type="journal article" date="2019" name="Int. J. Syst. Evol. Microbiol.">
        <title>The Global Catalogue of Microorganisms (GCM) 10K type strain sequencing project: providing services to taxonomists for standard genome sequencing and annotation.</title>
        <authorList>
            <consortium name="The Broad Institute Genomics Platform"/>
            <consortium name="The Broad Institute Genome Sequencing Center for Infectious Disease"/>
            <person name="Wu L."/>
            <person name="Ma J."/>
        </authorList>
    </citation>
    <scope>NUCLEOTIDE SEQUENCE [LARGE SCALE GENOMIC DNA]</scope>
    <source>
        <strain evidence="3 4">CGMCC 1.15824</strain>
    </source>
</reference>
<dbReference type="InterPro" id="IPR058314">
    <property type="entry name" value="DUF8001"/>
</dbReference>
<comment type="caution">
    <text evidence="3">The sequence shown here is derived from an EMBL/GenBank/DDBJ whole genome shotgun (WGS) entry which is preliminary data.</text>
</comment>
<accession>A0ABD5QBJ5</accession>
<protein>
    <recommendedName>
        <fullName evidence="2">DUF8001 domain-containing protein</fullName>
    </recommendedName>
</protein>
<feature type="compositionally biased region" description="Basic and acidic residues" evidence="1">
    <location>
        <begin position="87"/>
        <end position="96"/>
    </location>
</feature>
<gene>
    <name evidence="3" type="ORF">ACFPFO_04910</name>
</gene>
<evidence type="ECO:0000313" key="3">
    <source>
        <dbReference type="EMBL" id="MFC4987113.1"/>
    </source>
</evidence>
<proteinExistence type="predicted"/>
<dbReference type="EMBL" id="JBHSJG010000018">
    <property type="protein sequence ID" value="MFC4987113.1"/>
    <property type="molecule type" value="Genomic_DNA"/>
</dbReference>
<feature type="domain" description="DUF8001" evidence="2">
    <location>
        <begin position="1"/>
        <end position="77"/>
    </location>
</feature>
<dbReference type="Pfam" id="PF26008">
    <property type="entry name" value="DUF8001"/>
    <property type="match status" value="1"/>
</dbReference>
<evidence type="ECO:0000256" key="1">
    <source>
        <dbReference type="SAM" id="MobiDB-lite"/>
    </source>
</evidence>
<name>A0ABD5QBJ5_9EURY</name>
<dbReference type="AlphaFoldDB" id="A0ABD5QBJ5"/>
<dbReference type="RefSeq" id="WP_224828571.1">
    <property type="nucleotide sequence ID" value="NZ_JAIVEF010000007.1"/>
</dbReference>
<keyword evidence="4" id="KW-1185">Reference proteome</keyword>
<sequence>MAGPLYVTPGELAADAIIDAIHDGRRVVVTTTMLGEDHEVTLRHDGAIYYCDTPTRLHRHETESEMRTCIRNNGYGREDEDPNADTGDDRRDESRG</sequence>
<evidence type="ECO:0000313" key="4">
    <source>
        <dbReference type="Proteomes" id="UP001595925"/>
    </source>
</evidence>
<dbReference type="Proteomes" id="UP001595925">
    <property type="component" value="Unassembled WGS sequence"/>
</dbReference>